<keyword evidence="5" id="KW-1185">Reference proteome</keyword>
<dbReference type="InterPro" id="IPR000504">
    <property type="entry name" value="RRM_dom"/>
</dbReference>
<dbReference type="OrthoDB" id="7763451at2759"/>
<dbReference type="Gene3D" id="3.30.70.330">
    <property type="match status" value="1"/>
</dbReference>
<evidence type="ECO:0000313" key="5">
    <source>
        <dbReference type="Proteomes" id="UP001148786"/>
    </source>
</evidence>
<sequence length="269" mass="29165">MMSSSPNPDTPAAHSLSAILSPPTMSTYTVNVSGIAPSTTQAQLNDFFTFCGKIASIDYNEKEHSAIIAFEKSNAAKTALMLNGGALDGANLTVTSDVVHQDEEHHSAAGERHIEQSDKPRAGIAAEYLAKGYVLSEQILHRAIEIDTKQGISKRFLDYFHSLDKSVGERALGHDQTVSGKVQATVDHATQQARAVDEQKGYTKIAHDYYTKALASPFGQKVASFYTNTTKQIRDIHEEARRIAEQEKAKHEQASAPSAETAAIPDPKA</sequence>
<dbReference type="SMART" id="SM00360">
    <property type="entry name" value="RRM"/>
    <property type="match status" value="1"/>
</dbReference>
<dbReference type="InterPro" id="IPR035979">
    <property type="entry name" value="RBD_domain_sf"/>
</dbReference>
<evidence type="ECO:0000256" key="1">
    <source>
        <dbReference type="PROSITE-ProRule" id="PRU00176"/>
    </source>
</evidence>
<dbReference type="Proteomes" id="UP001148786">
    <property type="component" value="Unassembled WGS sequence"/>
</dbReference>
<proteinExistence type="predicted"/>
<comment type="caution">
    <text evidence="4">The sequence shown here is derived from an EMBL/GenBank/DDBJ whole genome shotgun (WGS) entry which is preliminary data.</text>
</comment>
<feature type="domain" description="RRM" evidence="3">
    <location>
        <begin position="28"/>
        <end position="94"/>
    </location>
</feature>
<accession>A0A9W8K1Z7</accession>
<evidence type="ECO:0000259" key="3">
    <source>
        <dbReference type="PROSITE" id="PS50102"/>
    </source>
</evidence>
<gene>
    <name evidence="4" type="ORF">NLJ89_g8694</name>
</gene>
<dbReference type="EMBL" id="JANKHO010001217">
    <property type="protein sequence ID" value="KAJ3502875.1"/>
    <property type="molecule type" value="Genomic_DNA"/>
</dbReference>
<keyword evidence="1" id="KW-0694">RNA-binding</keyword>
<protein>
    <recommendedName>
        <fullName evidence="3">RRM domain-containing protein</fullName>
    </recommendedName>
</protein>
<evidence type="ECO:0000256" key="2">
    <source>
        <dbReference type="SAM" id="MobiDB-lite"/>
    </source>
</evidence>
<evidence type="ECO:0000313" key="4">
    <source>
        <dbReference type="EMBL" id="KAJ3502875.1"/>
    </source>
</evidence>
<feature type="region of interest" description="Disordered" evidence="2">
    <location>
        <begin position="244"/>
        <end position="269"/>
    </location>
</feature>
<dbReference type="Pfam" id="PF00076">
    <property type="entry name" value="RRM_1"/>
    <property type="match status" value="1"/>
</dbReference>
<dbReference type="SUPFAM" id="SSF54928">
    <property type="entry name" value="RNA-binding domain, RBD"/>
    <property type="match status" value="1"/>
</dbReference>
<name>A0A9W8K1Z7_9AGAR</name>
<dbReference type="InterPro" id="IPR012677">
    <property type="entry name" value="Nucleotide-bd_a/b_plait_sf"/>
</dbReference>
<dbReference type="PANTHER" id="PTHR32343">
    <property type="entry name" value="SERINE/ARGININE-RICH SPLICING FACTOR"/>
    <property type="match status" value="1"/>
</dbReference>
<organism evidence="4 5">
    <name type="scientific">Agrocybe chaxingu</name>
    <dbReference type="NCBI Taxonomy" id="84603"/>
    <lineage>
        <taxon>Eukaryota</taxon>
        <taxon>Fungi</taxon>
        <taxon>Dikarya</taxon>
        <taxon>Basidiomycota</taxon>
        <taxon>Agaricomycotina</taxon>
        <taxon>Agaricomycetes</taxon>
        <taxon>Agaricomycetidae</taxon>
        <taxon>Agaricales</taxon>
        <taxon>Agaricineae</taxon>
        <taxon>Strophariaceae</taxon>
        <taxon>Agrocybe</taxon>
    </lineage>
</organism>
<dbReference type="PANTHER" id="PTHR32343:SF10">
    <property type="entry name" value="RNA-BINDING REGION RNP-1 DOMAIN-CONTAINING PROTEIN"/>
    <property type="match status" value="1"/>
</dbReference>
<feature type="compositionally biased region" description="Basic and acidic residues" evidence="2">
    <location>
        <begin position="244"/>
        <end position="253"/>
    </location>
</feature>
<dbReference type="AlphaFoldDB" id="A0A9W8K1Z7"/>
<dbReference type="PROSITE" id="PS50102">
    <property type="entry name" value="RRM"/>
    <property type="match status" value="1"/>
</dbReference>
<dbReference type="GO" id="GO:0003723">
    <property type="term" value="F:RNA binding"/>
    <property type="evidence" value="ECO:0007669"/>
    <property type="project" value="UniProtKB-UniRule"/>
</dbReference>
<reference evidence="4" key="1">
    <citation type="submission" date="2022-07" db="EMBL/GenBank/DDBJ databases">
        <title>Genome Sequence of Agrocybe chaxingu.</title>
        <authorList>
            <person name="Buettner E."/>
        </authorList>
    </citation>
    <scope>NUCLEOTIDE SEQUENCE</scope>
    <source>
        <strain evidence="4">MP-N11</strain>
    </source>
</reference>